<dbReference type="InterPro" id="IPR024615">
    <property type="entry name" value="CRISPR-assoc_Cmr2_N"/>
</dbReference>
<proteinExistence type="predicted"/>
<dbReference type="NCBIfam" id="TIGR02577">
    <property type="entry name" value="cas_TM1794_Cmr2"/>
    <property type="match status" value="1"/>
</dbReference>
<dbReference type="InterPro" id="IPR038242">
    <property type="entry name" value="Cmr2_N"/>
</dbReference>
<evidence type="ECO:0000256" key="2">
    <source>
        <dbReference type="ARBA" id="ARBA00023118"/>
    </source>
</evidence>
<gene>
    <name evidence="4" type="ORF">FX981_00695</name>
</gene>
<dbReference type="GeneID" id="61767485"/>
<dbReference type="GO" id="GO:0000166">
    <property type="term" value="F:nucleotide binding"/>
    <property type="evidence" value="ECO:0007669"/>
    <property type="project" value="UniProtKB-KW"/>
</dbReference>
<keyword evidence="2" id="KW-0051">Antiviral defense</keyword>
<dbReference type="EMBL" id="CP043404">
    <property type="protein sequence ID" value="QEK62510.1"/>
    <property type="molecule type" value="Genomic_DNA"/>
</dbReference>
<dbReference type="Gene3D" id="3.30.70.270">
    <property type="match status" value="1"/>
</dbReference>
<dbReference type="InterPro" id="IPR054767">
    <property type="entry name" value="Cas10-Cmr2_palm2"/>
</dbReference>
<dbReference type="RefSeq" id="WP_149125847.1">
    <property type="nucleotide sequence ID" value="NZ_CP043404.1"/>
</dbReference>
<dbReference type="Gene3D" id="3.30.70.2220">
    <property type="entry name" value="CRISPR-Cas system, Cmr2 subunit, D1 domain, cysteine cluster"/>
    <property type="match status" value="1"/>
</dbReference>
<reference evidence="4 5" key="1">
    <citation type="journal article" date="2018" name="Plant Biotechnol. Rep.">
        <title>Diversity and antifungal activity of endophytic bacteria associated with Panax ginseng seedlings.</title>
        <authorList>
            <person name="Park J.M."/>
            <person name="Hong C.E."/>
            <person name="Jo S.H."/>
        </authorList>
    </citation>
    <scope>NUCLEOTIDE SEQUENCE [LARGE SCALE GENOMIC DNA]</scope>
    <source>
        <strain evidence="4 5">PgKB20</strain>
    </source>
</reference>
<dbReference type="Pfam" id="PF12469">
    <property type="entry name" value="Cmr2_N"/>
    <property type="match status" value="1"/>
</dbReference>
<evidence type="ECO:0000259" key="3">
    <source>
        <dbReference type="PROSITE" id="PS50887"/>
    </source>
</evidence>
<keyword evidence="1" id="KW-0547">Nucleotide-binding</keyword>
<evidence type="ECO:0000313" key="5">
    <source>
        <dbReference type="Proteomes" id="UP000325032"/>
    </source>
</evidence>
<dbReference type="GO" id="GO:0051607">
    <property type="term" value="P:defense response to virus"/>
    <property type="evidence" value="ECO:0007669"/>
    <property type="project" value="UniProtKB-KW"/>
</dbReference>
<dbReference type="AlphaFoldDB" id="A0A5C0WEJ2"/>
<accession>A0A5C0WEJ2</accession>
<evidence type="ECO:0000313" key="4">
    <source>
        <dbReference type="EMBL" id="QEK62510.1"/>
    </source>
</evidence>
<organism evidence="4 5">
    <name type="scientific">Bacillus safensis</name>
    <dbReference type="NCBI Taxonomy" id="561879"/>
    <lineage>
        <taxon>Bacteria</taxon>
        <taxon>Bacillati</taxon>
        <taxon>Bacillota</taxon>
        <taxon>Bacilli</taxon>
        <taxon>Bacillales</taxon>
        <taxon>Bacillaceae</taxon>
        <taxon>Bacillus</taxon>
    </lineage>
</organism>
<dbReference type="Pfam" id="PF22335">
    <property type="entry name" value="Cas10-Cmr2_palm2"/>
    <property type="match status" value="1"/>
</dbReference>
<name>A0A5C0WEJ2_BACIA</name>
<dbReference type="InterPro" id="IPR013407">
    <property type="entry name" value="CRISPR-assoc_prot_Cmr2"/>
</dbReference>
<keyword evidence="5" id="KW-1185">Reference proteome</keyword>
<dbReference type="PROSITE" id="PS50887">
    <property type="entry name" value="GGDEF"/>
    <property type="match status" value="1"/>
</dbReference>
<sequence>MSEESQKQTLMLFSIGPVQEFIAQARRTRDLWFGSFLLSELSKTGAKKLQELGGTLIFPVFNESSAEPNNAPNKILGEISHEQPSSVARQVKKAIYDKWKEYADFVRGIVDPYIQIGTWNRQVADLIEFYAVWTEMQTQEEAANASASPYHMALQEVEGLMAARKTLRDFKQNEPGALFGEPKSSLDGGRESVFQKQKTPQQVAQLAKWGIGEHESLDAISVIKRLSLHKHPSMTFPSVCDKAFAPYQNMLDQNEQMKQTAIKYVKDVETYLENMNLKVAPIDWSEASLFYERRIEDYLEQCGLVGIARTKAKNDITQLLEKYFKGEYSKHHGQPIKPPTPSPYYAFLMADGDKMGSQLRNIQHVESHIAFSKTLSTFASKARGIISKCEGTLIYGGGDDVMAYVPVHQCLEAAGKLQREFVSTMKAHQHSEIPPSISIGIAIVHMLEPLEEVRSMARQAEQYAKQERNSLAIHFQKRGGGDTMNISVSFQIDPVASIQEMTAWLKQSYFTSGFAYGLRELYQTYEQSSFRKQPEILDELIPLEIRRLAFKKKTEAKTEQETKEWIDQLIAKYIPKKNTLEELHTITECMIIALQLEEVSGHA</sequence>
<feature type="domain" description="GGDEF" evidence="3">
    <location>
        <begin position="343"/>
        <end position="476"/>
    </location>
</feature>
<protein>
    <recommendedName>
        <fullName evidence="3">GGDEF domain-containing protein</fullName>
    </recommendedName>
</protein>
<dbReference type="InterPro" id="IPR043128">
    <property type="entry name" value="Rev_trsase/Diguanyl_cyclase"/>
</dbReference>
<evidence type="ECO:0000256" key="1">
    <source>
        <dbReference type="ARBA" id="ARBA00022741"/>
    </source>
</evidence>
<dbReference type="Proteomes" id="UP000325032">
    <property type="component" value="Chromosome"/>
</dbReference>
<dbReference type="InterPro" id="IPR000160">
    <property type="entry name" value="GGDEF_dom"/>
</dbReference>